<dbReference type="AlphaFoldDB" id="A0A840EFG5"/>
<protein>
    <recommendedName>
        <fullName evidence="3">DUF4861 domain-containing protein</fullName>
    </recommendedName>
</protein>
<dbReference type="RefSeq" id="WP_183496895.1">
    <property type="nucleotide sequence ID" value="NZ_JACIFF010000009.1"/>
</dbReference>
<accession>A0A840EFG5</accession>
<comment type="caution">
    <text evidence="1">The sequence shown here is derived from an EMBL/GenBank/DDBJ whole genome shotgun (WGS) entry which is preliminary data.</text>
</comment>
<evidence type="ECO:0008006" key="3">
    <source>
        <dbReference type="Google" id="ProtNLM"/>
    </source>
</evidence>
<gene>
    <name evidence="1" type="ORF">GGR28_003303</name>
</gene>
<evidence type="ECO:0000313" key="2">
    <source>
        <dbReference type="Proteomes" id="UP000576209"/>
    </source>
</evidence>
<evidence type="ECO:0000313" key="1">
    <source>
        <dbReference type="EMBL" id="MBB4080668.1"/>
    </source>
</evidence>
<dbReference type="Proteomes" id="UP000576209">
    <property type="component" value="Unassembled WGS sequence"/>
</dbReference>
<keyword evidence="2" id="KW-1185">Reference proteome</keyword>
<dbReference type="Pfam" id="PF16153">
    <property type="entry name" value="DUF4861"/>
    <property type="match status" value="1"/>
</dbReference>
<proteinExistence type="predicted"/>
<sequence length="435" mass="48623">MEIPHLLTAGHRVDHSHRLMSIKPMRTYPIICLYLLVATPLFLQAQDVTIAVKNDLERNRTDGAITIAAGTLLEHTGGTADTPLRFTTDGKDVTFQALDDTRDGHTDRYVLLLDLAAGEQRQVTVRPLREGEAAPSFPKRTQAELSHKVGGRWQDREYLDGTFTNVDSLSVPPEHTDHSWYLRYEGPGWESDLVGYRFYLDWRNATDVFGKKTTAMVLQDVGQDGFDSYHEASDWGMDVLKVGKALGVGSLATWHEGRALRVEETDSVSATIVANGPVESRIRTRYHGWKVGDRTTDVVSELSILAGSRLTRHDVHLSEPLDNLATGIVKLEEGELIAGQSGEWSYLATWGPQSLAGDLLGLAVIYHTAAEQEVTADEHSHVVVLRPDNQRLTYYFLATWEQDTQPIRTREAFVAYLEVQLSRLNHPLTVTFPAR</sequence>
<reference evidence="1 2" key="1">
    <citation type="submission" date="2020-08" db="EMBL/GenBank/DDBJ databases">
        <title>Genomic Encyclopedia of Type Strains, Phase IV (KMG-IV): sequencing the most valuable type-strain genomes for metagenomic binning, comparative biology and taxonomic classification.</title>
        <authorList>
            <person name="Goeker M."/>
        </authorList>
    </citation>
    <scope>NUCLEOTIDE SEQUENCE [LARGE SCALE GENOMIC DNA]</scope>
    <source>
        <strain evidence="1 2">DSM 105137</strain>
    </source>
</reference>
<organism evidence="1 2">
    <name type="scientific">Neolewinella aquimaris</name>
    <dbReference type="NCBI Taxonomy" id="1835722"/>
    <lineage>
        <taxon>Bacteria</taxon>
        <taxon>Pseudomonadati</taxon>
        <taxon>Bacteroidota</taxon>
        <taxon>Saprospiria</taxon>
        <taxon>Saprospirales</taxon>
        <taxon>Lewinellaceae</taxon>
        <taxon>Neolewinella</taxon>
    </lineage>
</organism>
<dbReference type="EMBL" id="JACIFF010000009">
    <property type="protein sequence ID" value="MBB4080668.1"/>
    <property type="molecule type" value="Genomic_DNA"/>
</dbReference>
<dbReference type="InterPro" id="IPR032342">
    <property type="entry name" value="DUF4861"/>
</dbReference>
<name>A0A840EFG5_9BACT</name>